<sequence length="230" mass="25471">MSTDLKQKLPISRIIFVLLGSLVVIASMATFITIAEDILEKERFAFDVIVNGWVEQVNTPAVTNGMAWITELGSIWFLTVLSIGVVIIMIRKKESWFSIILFCITVGGGGLLNTLLKQIFQRERPSLLETVDGIGYSFPSGHTMGSCIAYGMIAYILSRYVTSKRKQFLLLVSALVLSLLIGLSRIFLGVHYPTDILAGFAAGLIWLSVCISALEWRNYRSKRLLQSSSG</sequence>
<proteinExistence type="predicted"/>
<dbReference type="RefSeq" id="WP_133580280.1">
    <property type="nucleotide sequence ID" value="NZ_SNYJ01000006.1"/>
</dbReference>
<evidence type="ECO:0000313" key="4">
    <source>
        <dbReference type="Proteomes" id="UP000295632"/>
    </source>
</evidence>
<feature type="transmembrane region" description="Helical" evidence="1">
    <location>
        <begin position="169"/>
        <end position="190"/>
    </location>
</feature>
<gene>
    <name evidence="3" type="ORF">EV213_106194</name>
</gene>
<dbReference type="InterPro" id="IPR000326">
    <property type="entry name" value="PAP2/HPO"/>
</dbReference>
<keyword evidence="1" id="KW-0812">Transmembrane</keyword>
<dbReference type="OrthoDB" id="9789113at2"/>
<evidence type="ECO:0000259" key="2">
    <source>
        <dbReference type="SMART" id="SM00014"/>
    </source>
</evidence>
<feature type="domain" description="Phosphatidic acid phosphatase type 2/haloperoxidase" evidence="2">
    <location>
        <begin position="97"/>
        <end position="211"/>
    </location>
</feature>
<dbReference type="InterPro" id="IPR036938">
    <property type="entry name" value="PAP2/HPO_sf"/>
</dbReference>
<dbReference type="PANTHER" id="PTHR14969:SF13">
    <property type="entry name" value="AT30094P"/>
    <property type="match status" value="1"/>
</dbReference>
<evidence type="ECO:0000256" key="1">
    <source>
        <dbReference type="SAM" id="Phobius"/>
    </source>
</evidence>
<dbReference type="EMBL" id="SNYJ01000006">
    <property type="protein sequence ID" value="TDQ40475.1"/>
    <property type="molecule type" value="Genomic_DNA"/>
</dbReference>
<name>A0A4R6U7D3_9BACI</name>
<feature type="transmembrane region" description="Helical" evidence="1">
    <location>
        <begin position="196"/>
        <end position="216"/>
    </location>
</feature>
<comment type="caution">
    <text evidence="3">The sequence shown here is derived from an EMBL/GenBank/DDBJ whole genome shotgun (WGS) entry which is preliminary data.</text>
</comment>
<keyword evidence="1" id="KW-1133">Transmembrane helix</keyword>
<dbReference type="SUPFAM" id="SSF48317">
    <property type="entry name" value="Acid phosphatase/Vanadium-dependent haloperoxidase"/>
    <property type="match status" value="1"/>
</dbReference>
<feature type="transmembrane region" description="Helical" evidence="1">
    <location>
        <begin position="12"/>
        <end position="34"/>
    </location>
</feature>
<keyword evidence="1" id="KW-0472">Membrane</keyword>
<organism evidence="3 4">
    <name type="scientific">Aureibacillus halotolerans</name>
    <dbReference type="NCBI Taxonomy" id="1508390"/>
    <lineage>
        <taxon>Bacteria</taxon>
        <taxon>Bacillati</taxon>
        <taxon>Bacillota</taxon>
        <taxon>Bacilli</taxon>
        <taxon>Bacillales</taxon>
        <taxon>Bacillaceae</taxon>
        <taxon>Aureibacillus</taxon>
    </lineage>
</organism>
<feature type="transmembrane region" description="Helical" evidence="1">
    <location>
        <begin position="66"/>
        <end position="89"/>
    </location>
</feature>
<accession>A0A4R6U7D3</accession>
<evidence type="ECO:0000313" key="3">
    <source>
        <dbReference type="EMBL" id="TDQ40475.1"/>
    </source>
</evidence>
<dbReference type="Gene3D" id="1.20.144.10">
    <property type="entry name" value="Phosphatidic acid phosphatase type 2/haloperoxidase"/>
    <property type="match status" value="2"/>
</dbReference>
<dbReference type="Pfam" id="PF01569">
    <property type="entry name" value="PAP2"/>
    <property type="match status" value="1"/>
</dbReference>
<dbReference type="Proteomes" id="UP000295632">
    <property type="component" value="Unassembled WGS sequence"/>
</dbReference>
<feature type="transmembrane region" description="Helical" evidence="1">
    <location>
        <begin position="136"/>
        <end position="157"/>
    </location>
</feature>
<feature type="transmembrane region" description="Helical" evidence="1">
    <location>
        <begin position="96"/>
        <end position="116"/>
    </location>
</feature>
<keyword evidence="4" id="KW-1185">Reference proteome</keyword>
<dbReference type="CDD" id="cd03392">
    <property type="entry name" value="PAP2_like_2"/>
    <property type="match status" value="1"/>
</dbReference>
<protein>
    <submittedName>
        <fullName evidence="3">Undecaprenyl-diphosphatase</fullName>
    </submittedName>
</protein>
<reference evidence="3 4" key="1">
    <citation type="submission" date="2019-03" db="EMBL/GenBank/DDBJ databases">
        <title>Genomic Encyclopedia of Type Strains, Phase IV (KMG-IV): sequencing the most valuable type-strain genomes for metagenomic binning, comparative biology and taxonomic classification.</title>
        <authorList>
            <person name="Goeker M."/>
        </authorList>
    </citation>
    <scope>NUCLEOTIDE SEQUENCE [LARGE SCALE GENOMIC DNA]</scope>
    <source>
        <strain evidence="3 4">DSM 28697</strain>
    </source>
</reference>
<dbReference type="PANTHER" id="PTHR14969">
    <property type="entry name" value="SPHINGOSINE-1-PHOSPHATE PHOSPHOHYDROLASE"/>
    <property type="match status" value="1"/>
</dbReference>
<dbReference type="AlphaFoldDB" id="A0A4R6U7D3"/>
<dbReference type="SMART" id="SM00014">
    <property type="entry name" value="acidPPc"/>
    <property type="match status" value="1"/>
</dbReference>